<dbReference type="PROSITE" id="PS51257">
    <property type="entry name" value="PROKAR_LIPOPROTEIN"/>
    <property type="match status" value="1"/>
</dbReference>
<accession>A0AAV2NSY5</accession>
<dbReference type="EMBL" id="OZ034827">
    <property type="protein sequence ID" value="CAL1682846.1"/>
    <property type="molecule type" value="Genomic_DNA"/>
</dbReference>
<dbReference type="InterPro" id="IPR036179">
    <property type="entry name" value="Ig-like_dom_sf"/>
</dbReference>
<dbReference type="SUPFAM" id="SSF48726">
    <property type="entry name" value="Immunoglobulin"/>
    <property type="match status" value="1"/>
</dbReference>
<dbReference type="PROSITE" id="PS50835">
    <property type="entry name" value="IG_LIKE"/>
    <property type="match status" value="1"/>
</dbReference>
<sequence>MLSIARTISPSIIALLIFGCYSGTHGTSIRSLDVPHIVRNGTGPVDLICIYEIDKDDNGLVIKWFHEAYQIYQWIPPMPPQDIGIIKGLAEYPAENLRNPYSHSVIQLKTITIDMTGEYVCTISTFQYEASASAKMIVYVPESDMTVRTYPFNKTHVNLTCAVTGARPRPSLRLYVEGIEKNDRGSDYESSKSSTDWYEDDPRVSLDVIIEDMPDPAVVECEMSIPDTEYRRRKRIVYYPTQLLPYRTNVSQGRHKAMLLIDIFYVIVLRLIVT</sequence>
<dbReference type="Proteomes" id="UP001497644">
    <property type="component" value="Chromosome 4"/>
</dbReference>
<proteinExistence type="predicted"/>
<evidence type="ECO:0000313" key="3">
    <source>
        <dbReference type="Proteomes" id="UP001497644"/>
    </source>
</evidence>
<organism evidence="2 3">
    <name type="scientific">Lasius platythorax</name>
    <dbReference type="NCBI Taxonomy" id="488582"/>
    <lineage>
        <taxon>Eukaryota</taxon>
        <taxon>Metazoa</taxon>
        <taxon>Ecdysozoa</taxon>
        <taxon>Arthropoda</taxon>
        <taxon>Hexapoda</taxon>
        <taxon>Insecta</taxon>
        <taxon>Pterygota</taxon>
        <taxon>Neoptera</taxon>
        <taxon>Endopterygota</taxon>
        <taxon>Hymenoptera</taxon>
        <taxon>Apocrita</taxon>
        <taxon>Aculeata</taxon>
        <taxon>Formicoidea</taxon>
        <taxon>Formicidae</taxon>
        <taxon>Formicinae</taxon>
        <taxon>Lasius</taxon>
        <taxon>Lasius</taxon>
    </lineage>
</organism>
<protein>
    <recommendedName>
        <fullName evidence="1">Ig-like domain-containing protein</fullName>
    </recommendedName>
</protein>
<dbReference type="AlphaFoldDB" id="A0AAV2NSY5"/>
<evidence type="ECO:0000313" key="2">
    <source>
        <dbReference type="EMBL" id="CAL1682846.1"/>
    </source>
</evidence>
<name>A0AAV2NSY5_9HYME</name>
<evidence type="ECO:0000259" key="1">
    <source>
        <dbReference type="PROSITE" id="PS50835"/>
    </source>
</evidence>
<gene>
    <name evidence="2" type="ORF">LPLAT_LOCUS8701</name>
</gene>
<keyword evidence="3" id="KW-1185">Reference proteome</keyword>
<dbReference type="PANTHER" id="PTHR21261">
    <property type="entry name" value="BEAT PROTEIN"/>
    <property type="match status" value="1"/>
</dbReference>
<reference evidence="2" key="1">
    <citation type="submission" date="2024-04" db="EMBL/GenBank/DDBJ databases">
        <authorList>
            <consortium name="Molecular Ecology Group"/>
        </authorList>
    </citation>
    <scope>NUCLEOTIDE SEQUENCE</scope>
</reference>
<dbReference type="InterPro" id="IPR007110">
    <property type="entry name" value="Ig-like_dom"/>
</dbReference>
<feature type="domain" description="Ig-like" evidence="1">
    <location>
        <begin position="10"/>
        <end position="138"/>
    </location>
</feature>